<reference evidence="2" key="1">
    <citation type="submission" date="2016-09" db="EMBL/GenBank/DDBJ databases">
        <authorList>
            <person name="Koehorst J."/>
        </authorList>
    </citation>
    <scope>NUCLEOTIDE SEQUENCE [LARGE SCALE GENOMIC DNA]</scope>
</reference>
<keyword evidence="2" id="KW-1185">Reference proteome</keyword>
<proteinExistence type="predicted"/>
<name>A0A1C7P907_9BACT</name>
<dbReference type="Proteomes" id="UP000176204">
    <property type="component" value="Chromosome I"/>
</dbReference>
<dbReference type="RefSeq" id="WP_067777848.1">
    <property type="nucleotide sequence ID" value="NZ_LIGX01000041.1"/>
</dbReference>
<accession>A0A1C7P907</accession>
<dbReference type="KEGG" id="agl:PYTT_1889"/>
<sequence length="318" mass="35827">MNTFLPLAAICAFFLPLQAQEEPDYLPTLASAKISAYLERPVAKGSQRDTQNIPATITVETIEPEAKTLEQDGKPCTCDLLYITTTIHIDGLPITFSRKWYQRSDKRKLTVNTPENTSYACRLTPDQLQTMADGISDMDPRDVDEILDKLQPAATPAPEPDIAASLRKEYADKHPEARALPRDGDIRLLEIIRPGYGITLILQDEKAVAMYTPKAGETVELLQNDRYMELIPLPQENHFIIIDHPDGHISRLLLYKIGGLWNHEPNTPACIFQTPGEYDIQWSLISWDWKAGTMTIRRTENLPGIGGKDTMDFTIPIR</sequence>
<dbReference type="STRING" id="1679444.PYTT_1889"/>
<organism evidence="1 2">
    <name type="scientific">Akkermansia glycaniphila</name>
    <dbReference type="NCBI Taxonomy" id="1679444"/>
    <lineage>
        <taxon>Bacteria</taxon>
        <taxon>Pseudomonadati</taxon>
        <taxon>Verrucomicrobiota</taxon>
        <taxon>Verrucomicrobiia</taxon>
        <taxon>Verrucomicrobiales</taxon>
        <taxon>Akkermansiaceae</taxon>
        <taxon>Akkermansia</taxon>
    </lineage>
</organism>
<protein>
    <submittedName>
        <fullName evidence="1">Uncharacterized protein</fullName>
    </submittedName>
</protein>
<evidence type="ECO:0000313" key="1">
    <source>
        <dbReference type="EMBL" id="SEH93836.1"/>
    </source>
</evidence>
<dbReference type="AlphaFoldDB" id="A0A1C7P907"/>
<evidence type="ECO:0000313" key="2">
    <source>
        <dbReference type="Proteomes" id="UP000176204"/>
    </source>
</evidence>
<dbReference type="EMBL" id="LT629973">
    <property type="protein sequence ID" value="SEH93836.1"/>
    <property type="molecule type" value="Genomic_DNA"/>
</dbReference>
<gene>
    <name evidence="1" type="ORF">PYTT_1889</name>
</gene>